<comment type="function">
    <text evidence="1">Needed for flagellar regrowth and assembly.</text>
</comment>
<dbReference type="GO" id="GO:0005829">
    <property type="term" value="C:cytosol"/>
    <property type="evidence" value="ECO:0007669"/>
    <property type="project" value="TreeGrafter"/>
</dbReference>
<evidence type="ECO:0000256" key="6">
    <source>
        <dbReference type="ARBA" id="ARBA00022927"/>
    </source>
</evidence>
<evidence type="ECO:0000256" key="3">
    <source>
        <dbReference type="ARBA" id="ARBA00016507"/>
    </source>
</evidence>
<sequence>MATDDTPLTKSAPGEEEALPVATLLRADEVKTPEIKPWQYQDLAQEEAEKARKLRSDVEEKLREEIRPEILRRASVLKKEAYETAQKEGYDAGYQEGLEKGRKEAFDKAEKEADAALSVQVKSLQKLVEAMSDPYQQIAQNVFESLAKLSVDLAEKLVASEIQSRHDWILTVVQEAIGKLPDDSVQLEVILNPDDADIVQKYQQAHQKKWRLQTDDSLEVGTCKIKQGSSLIINDWRTRLDELLENALATAEKVAKEPSQPLASASGSEHTSS</sequence>
<evidence type="ECO:0000313" key="10">
    <source>
        <dbReference type="EMBL" id="QAB15557.1"/>
    </source>
</evidence>
<dbReference type="EMBL" id="CP035033">
    <property type="protein sequence ID" value="QAB15557.1"/>
    <property type="molecule type" value="Genomic_DNA"/>
</dbReference>
<reference evidence="10 11" key="1">
    <citation type="journal article" date="2018" name="Environ. Microbiol.">
        <title>Genomes of ubiquitous marine and hypersaline Hydrogenovibrio, Thiomicrorhabdus and Thiomicrospira spp. encode a diversity of mechanisms to sustain chemolithoautotrophy in heterogeneous environments.</title>
        <authorList>
            <person name="Scott K.M."/>
            <person name="Williams J."/>
            <person name="Porter C.M.B."/>
            <person name="Russel S."/>
            <person name="Harmer T.L."/>
            <person name="Paul J.H."/>
            <person name="Antonen K.M."/>
            <person name="Bridges M.K."/>
            <person name="Camper G.J."/>
            <person name="Campla C.K."/>
            <person name="Casella L.G."/>
            <person name="Chase E."/>
            <person name="Conrad J.W."/>
            <person name="Cruz M.C."/>
            <person name="Dunlap D.S."/>
            <person name="Duran L."/>
            <person name="Fahsbender E.M."/>
            <person name="Goldsmith D.B."/>
            <person name="Keeley R.F."/>
            <person name="Kondoff M.R."/>
            <person name="Kussy B.I."/>
            <person name="Lane M.K."/>
            <person name="Lawler S."/>
            <person name="Leigh B.A."/>
            <person name="Lewis C."/>
            <person name="Lostal L.M."/>
            <person name="Marking D."/>
            <person name="Mancera P.A."/>
            <person name="McClenthan E.C."/>
            <person name="McIntyre E.A."/>
            <person name="Mine J.A."/>
            <person name="Modi S."/>
            <person name="Moore B.D."/>
            <person name="Morgan W.A."/>
            <person name="Nelson K.M."/>
            <person name="Nguyen K.N."/>
            <person name="Ogburn N."/>
            <person name="Parrino D.G."/>
            <person name="Pedapudi A.D."/>
            <person name="Pelham R.P."/>
            <person name="Preece A.M."/>
            <person name="Rampersad E.A."/>
            <person name="Richardson J.C."/>
            <person name="Rodgers C.M."/>
            <person name="Schaffer B.L."/>
            <person name="Sheridan N.E."/>
            <person name="Solone M.R."/>
            <person name="Staley Z.R."/>
            <person name="Tabuchi M."/>
            <person name="Waide R.J."/>
            <person name="Wanjugi P.W."/>
            <person name="Young S."/>
            <person name="Clum A."/>
            <person name="Daum C."/>
            <person name="Huntemann M."/>
            <person name="Ivanova N."/>
            <person name="Kyrpides N."/>
            <person name="Mikhailova N."/>
            <person name="Palaniappan K."/>
            <person name="Pillay M."/>
            <person name="Reddy T.B.K."/>
            <person name="Shapiro N."/>
            <person name="Stamatis D."/>
            <person name="Varghese N."/>
            <person name="Woyke T."/>
            <person name="Boden R."/>
            <person name="Freyermuth S.K."/>
            <person name="Kerfeld C.A."/>
        </authorList>
    </citation>
    <scope>NUCLEOTIDE SEQUENCE [LARGE SCALE GENOMIC DNA]</scope>
    <source>
        <strain evidence="10 11">JR-2</strain>
    </source>
</reference>
<proteinExistence type="inferred from homology"/>
<dbReference type="InterPro" id="IPR018035">
    <property type="entry name" value="Flagellar_FliH/T3SS_HrpE"/>
</dbReference>
<evidence type="ECO:0000256" key="2">
    <source>
        <dbReference type="ARBA" id="ARBA00006602"/>
    </source>
</evidence>
<keyword evidence="4" id="KW-0813">Transport</keyword>
<keyword evidence="6" id="KW-0653">Protein transport</keyword>
<dbReference type="PANTHER" id="PTHR34982:SF1">
    <property type="entry name" value="FLAGELLAR ASSEMBLY PROTEIN FLIH"/>
    <property type="match status" value="1"/>
</dbReference>
<keyword evidence="7" id="KW-1006">Bacterial flagellum protein export</keyword>
<dbReference type="GO" id="GO:0044781">
    <property type="term" value="P:bacterial-type flagellum organization"/>
    <property type="evidence" value="ECO:0007669"/>
    <property type="project" value="UniProtKB-KW"/>
</dbReference>
<dbReference type="PANTHER" id="PTHR34982">
    <property type="entry name" value="YOP PROTEINS TRANSLOCATION PROTEIN L"/>
    <property type="match status" value="1"/>
</dbReference>
<accession>A0A410H3T0</accession>
<keyword evidence="11" id="KW-1185">Reference proteome</keyword>
<feature type="domain" description="Flagellar assembly protein FliH/Type III secretion system HrpE" evidence="9">
    <location>
        <begin position="120"/>
        <end position="242"/>
    </location>
</feature>
<dbReference type="GO" id="GO:0015031">
    <property type="term" value="P:protein transport"/>
    <property type="evidence" value="ECO:0007669"/>
    <property type="project" value="UniProtKB-KW"/>
</dbReference>
<keyword evidence="5" id="KW-1005">Bacterial flagellum biogenesis</keyword>
<gene>
    <name evidence="10" type="ORF">EPV75_07700</name>
</gene>
<dbReference type="InterPro" id="IPR051472">
    <property type="entry name" value="T3SS_Stator/FliH"/>
</dbReference>
<evidence type="ECO:0000256" key="8">
    <source>
        <dbReference type="SAM" id="MobiDB-lite"/>
    </source>
</evidence>
<dbReference type="AlphaFoldDB" id="A0A410H3T0"/>
<dbReference type="KEGG" id="htr:EPV75_07700"/>
<evidence type="ECO:0000313" key="11">
    <source>
        <dbReference type="Proteomes" id="UP000285478"/>
    </source>
</evidence>
<feature type="compositionally biased region" description="Polar residues" evidence="8">
    <location>
        <begin position="261"/>
        <end position="273"/>
    </location>
</feature>
<comment type="similarity">
    <text evidence="2">Belongs to the FliH family.</text>
</comment>
<dbReference type="RefSeq" id="WP_127119598.1">
    <property type="nucleotide sequence ID" value="NZ_CP035033.1"/>
</dbReference>
<evidence type="ECO:0000256" key="5">
    <source>
        <dbReference type="ARBA" id="ARBA00022795"/>
    </source>
</evidence>
<feature type="region of interest" description="Disordered" evidence="8">
    <location>
        <begin position="254"/>
        <end position="273"/>
    </location>
</feature>
<evidence type="ECO:0000256" key="4">
    <source>
        <dbReference type="ARBA" id="ARBA00022448"/>
    </source>
</evidence>
<protein>
    <recommendedName>
        <fullName evidence="3">Flagellar assembly protein FliH</fullName>
    </recommendedName>
</protein>
<organism evidence="10 11">
    <name type="scientific">Hydrogenovibrio thermophilus</name>
    <dbReference type="NCBI Taxonomy" id="265883"/>
    <lineage>
        <taxon>Bacteria</taxon>
        <taxon>Pseudomonadati</taxon>
        <taxon>Pseudomonadota</taxon>
        <taxon>Gammaproteobacteria</taxon>
        <taxon>Thiotrichales</taxon>
        <taxon>Piscirickettsiaceae</taxon>
        <taxon>Hydrogenovibrio</taxon>
    </lineage>
</organism>
<dbReference type="Pfam" id="PF02108">
    <property type="entry name" value="FliH"/>
    <property type="match status" value="1"/>
</dbReference>
<dbReference type="Proteomes" id="UP000285478">
    <property type="component" value="Chromosome"/>
</dbReference>
<name>A0A410H3T0_9GAMM</name>
<evidence type="ECO:0000256" key="7">
    <source>
        <dbReference type="ARBA" id="ARBA00023225"/>
    </source>
</evidence>
<evidence type="ECO:0000259" key="9">
    <source>
        <dbReference type="Pfam" id="PF02108"/>
    </source>
</evidence>
<evidence type="ECO:0000256" key="1">
    <source>
        <dbReference type="ARBA" id="ARBA00003041"/>
    </source>
</evidence>